<proteinExistence type="predicted"/>
<gene>
    <name evidence="1" type="ORF">MAM_03274</name>
</gene>
<dbReference type="AlphaFoldDB" id="A0A0B2WZH2"/>
<dbReference type="GO" id="GO:0016301">
    <property type="term" value="F:kinase activity"/>
    <property type="evidence" value="ECO:0007669"/>
    <property type="project" value="UniProtKB-KW"/>
</dbReference>
<name>A0A0B2WZH2_METAS</name>
<comment type="caution">
    <text evidence="1">The sequence shown here is derived from an EMBL/GenBank/DDBJ whole genome shotgun (WGS) entry which is preliminary data.</text>
</comment>
<dbReference type="GeneID" id="63737729"/>
<organism evidence="1 2">
    <name type="scientific">Metarhizium album (strain ARSEF 1941)</name>
    <dbReference type="NCBI Taxonomy" id="1081103"/>
    <lineage>
        <taxon>Eukaryota</taxon>
        <taxon>Fungi</taxon>
        <taxon>Dikarya</taxon>
        <taxon>Ascomycota</taxon>
        <taxon>Pezizomycotina</taxon>
        <taxon>Sordariomycetes</taxon>
        <taxon>Hypocreomycetidae</taxon>
        <taxon>Hypocreales</taxon>
        <taxon>Clavicipitaceae</taxon>
        <taxon>Metarhizium</taxon>
    </lineage>
</organism>
<keyword evidence="2" id="KW-1185">Reference proteome</keyword>
<keyword evidence="1" id="KW-0808">Transferase</keyword>
<dbReference type="RefSeq" id="XP_040679878.1">
    <property type="nucleotide sequence ID" value="XM_040822073.1"/>
</dbReference>
<accession>A0A0B2WZH2</accession>
<evidence type="ECO:0000313" key="1">
    <source>
        <dbReference type="EMBL" id="KHN98812.1"/>
    </source>
</evidence>
<sequence>MKFPELDGDPLIDDIIVKCWHDEDVTIAELAAHIRKLLPERSIEKESDSEIISTPRWRTIICRVIRGLLNTVRYWCELVLRRKGARTNPKVVNSGEPDGHSCDVDQNHPAEEFPPGRAYCQDLEKRGLLDLLSSGEPEKLGFTLEWYRHTCSG</sequence>
<dbReference type="OrthoDB" id="4062651at2759"/>
<dbReference type="STRING" id="1081103.A0A0B2WZH2"/>
<dbReference type="HOGENOM" id="CLU_1713693_0_0_1"/>
<dbReference type="EMBL" id="AZHE01000006">
    <property type="protein sequence ID" value="KHN98812.1"/>
    <property type="molecule type" value="Genomic_DNA"/>
</dbReference>
<protein>
    <submittedName>
        <fullName evidence="1">Protein kinase-like protein</fullName>
    </submittedName>
</protein>
<evidence type="ECO:0000313" key="2">
    <source>
        <dbReference type="Proteomes" id="UP000030816"/>
    </source>
</evidence>
<reference evidence="1 2" key="1">
    <citation type="journal article" date="2014" name="Proc. Natl. Acad. Sci. U.S.A.">
        <title>Trajectory and genomic determinants of fungal-pathogen speciation and host adaptation.</title>
        <authorList>
            <person name="Hu X."/>
            <person name="Xiao G."/>
            <person name="Zheng P."/>
            <person name="Shang Y."/>
            <person name="Su Y."/>
            <person name="Zhang X."/>
            <person name="Liu X."/>
            <person name="Zhan S."/>
            <person name="St Leger R.J."/>
            <person name="Wang C."/>
        </authorList>
    </citation>
    <scope>NUCLEOTIDE SEQUENCE [LARGE SCALE GENOMIC DNA]</scope>
    <source>
        <strain evidence="1 2">ARSEF 1941</strain>
    </source>
</reference>
<keyword evidence="1" id="KW-0418">Kinase</keyword>
<dbReference type="Proteomes" id="UP000030816">
    <property type="component" value="Unassembled WGS sequence"/>
</dbReference>